<dbReference type="EMBL" id="HACA01014941">
    <property type="protein sequence ID" value="CDW32302.1"/>
    <property type="molecule type" value="Transcribed_RNA"/>
</dbReference>
<proteinExistence type="predicted"/>
<name>A0A0K2U2Y5_LEPSM</name>
<protein>
    <submittedName>
        <fullName evidence="1">Uncharacterized protein</fullName>
    </submittedName>
</protein>
<organism evidence="1">
    <name type="scientific">Lepeophtheirus salmonis</name>
    <name type="common">Salmon louse</name>
    <name type="synonym">Caligus salmonis</name>
    <dbReference type="NCBI Taxonomy" id="72036"/>
    <lineage>
        <taxon>Eukaryota</taxon>
        <taxon>Metazoa</taxon>
        <taxon>Ecdysozoa</taxon>
        <taxon>Arthropoda</taxon>
        <taxon>Crustacea</taxon>
        <taxon>Multicrustacea</taxon>
        <taxon>Hexanauplia</taxon>
        <taxon>Copepoda</taxon>
        <taxon>Siphonostomatoida</taxon>
        <taxon>Caligidae</taxon>
        <taxon>Lepeophtheirus</taxon>
    </lineage>
</organism>
<dbReference type="AlphaFoldDB" id="A0A0K2U2Y5"/>
<sequence>MSFHSKFTTFQIIYHKKLLRAGRSLSSSSKVRYTRPKNSRRVWSNVKVFCTVSFDCNCVAHQEFLPVDVRSIKILAGSYVPFV</sequence>
<accession>A0A0K2U2Y5</accession>
<reference evidence="1" key="1">
    <citation type="submission" date="2014-05" db="EMBL/GenBank/DDBJ databases">
        <authorList>
            <person name="Chronopoulou M."/>
        </authorList>
    </citation>
    <scope>NUCLEOTIDE SEQUENCE</scope>
    <source>
        <tissue evidence="1">Whole organism</tissue>
    </source>
</reference>
<evidence type="ECO:0000313" key="1">
    <source>
        <dbReference type="EMBL" id="CDW32302.1"/>
    </source>
</evidence>